<dbReference type="InterPro" id="IPR024983">
    <property type="entry name" value="CHAT_dom"/>
</dbReference>
<name>A0ABS6Z262_9ACTN</name>
<gene>
    <name evidence="2" type="ORF">GPJ59_08035</name>
</gene>
<accession>A0ABS6Z262</accession>
<dbReference type="PANTHER" id="PTHR10098">
    <property type="entry name" value="RAPSYN-RELATED"/>
    <property type="match status" value="1"/>
</dbReference>
<dbReference type="Pfam" id="PF12770">
    <property type="entry name" value="CHAT"/>
    <property type="match status" value="1"/>
</dbReference>
<comment type="caution">
    <text evidence="2">The sequence shown here is derived from an EMBL/GenBank/DDBJ whole genome shotgun (WGS) entry which is preliminary data.</text>
</comment>
<organism evidence="2 3">
    <name type="scientific">Streptomyces bambusae</name>
    <dbReference type="NCBI Taxonomy" id="1550616"/>
    <lineage>
        <taxon>Bacteria</taxon>
        <taxon>Bacillati</taxon>
        <taxon>Actinomycetota</taxon>
        <taxon>Actinomycetes</taxon>
        <taxon>Kitasatosporales</taxon>
        <taxon>Streptomycetaceae</taxon>
        <taxon>Streptomyces</taxon>
    </lineage>
</organism>
<evidence type="ECO:0000313" key="3">
    <source>
        <dbReference type="Proteomes" id="UP000812013"/>
    </source>
</evidence>
<evidence type="ECO:0000259" key="1">
    <source>
        <dbReference type="Pfam" id="PF12770"/>
    </source>
</evidence>
<dbReference type="RefSeq" id="WP_219665774.1">
    <property type="nucleotide sequence ID" value="NZ_WTFF01000035.1"/>
</dbReference>
<dbReference type="PANTHER" id="PTHR10098:SF108">
    <property type="entry name" value="TETRATRICOPEPTIDE REPEAT PROTEIN 28"/>
    <property type="match status" value="1"/>
</dbReference>
<dbReference type="Proteomes" id="UP000812013">
    <property type="component" value="Unassembled WGS sequence"/>
</dbReference>
<feature type="domain" description="CHAT" evidence="1">
    <location>
        <begin position="71"/>
        <end position="414"/>
    </location>
</feature>
<dbReference type="EMBL" id="WTFF01000035">
    <property type="protein sequence ID" value="MBW5481834.1"/>
    <property type="molecule type" value="Genomic_DNA"/>
</dbReference>
<keyword evidence="3" id="KW-1185">Reference proteome</keyword>
<reference evidence="2 3" key="1">
    <citation type="submission" date="2019-12" db="EMBL/GenBank/DDBJ databases">
        <title>Genome sequence of Streptomyces bambusae.</title>
        <authorList>
            <person name="Bansal K."/>
            <person name="Choksket S."/>
            <person name="Korpole S."/>
            <person name="Patil P.B."/>
        </authorList>
    </citation>
    <scope>NUCLEOTIDE SEQUENCE [LARGE SCALE GENOMIC DNA]</scope>
    <source>
        <strain evidence="2 3">SK60</strain>
    </source>
</reference>
<sequence>MSAESVRVVLVEYYVTEHGIRIFGIVPEAEKPEILTVGLTRAELRASVKDFYALLRGERFRMADYLAGEALRALVRPIEEWAAPGDVVYLVPHDALHRLPLHAVPLDGAPLADRNPVVLTPSASVLRYCWSQRKATRSSALVVAAPPADPPMTFALTQATAVSRLFAEPEVLVGARASRAGLLERLRAGNGSPDVLHFTAHGVFEPVDPMRSGIELADGRLTAEDVLGLSLAADLVVLGSCESGLSDRRPGDELIGLTRALLYAGAASTLVSLWRVDELSTGLLLTRFYQELRAGNSKAESLRRAQTWLRGLTHADVLRHAQDVRSTLADGSPLETALLLEEAQLLARAGDVGTALRIYDELCAARGLRDGLRAAAREQAGLVRFARRVFERRSGEERAFPDPYHWAPFVLTGDWC</sequence>
<protein>
    <submittedName>
        <fullName evidence="2">CHAT domain-containing protein</fullName>
    </submittedName>
</protein>
<evidence type="ECO:0000313" key="2">
    <source>
        <dbReference type="EMBL" id="MBW5481834.1"/>
    </source>
</evidence>
<proteinExistence type="predicted"/>